<evidence type="ECO:0000313" key="1">
    <source>
        <dbReference type="EMBL" id="RRT32232.1"/>
    </source>
</evidence>
<evidence type="ECO:0000313" key="2">
    <source>
        <dbReference type="Proteomes" id="UP000287651"/>
    </source>
</evidence>
<dbReference type="AlphaFoldDB" id="A0A426WZ44"/>
<proteinExistence type="predicted"/>
<sequence>MYQVDAVGNSLGVHRELVEGIGSLLGWRKEVRQKKIETSQKIIEGSRKAWQEYFRWLTCLRLVGKLLVP</sequence>
<organism evidence="1 2">
    <name type="scientific">Ensete ventricosum</name>
    <name type="common">Abyssinian banana</name>
    <name type="synonym">Musa ensete</name>
    <dbReference type="NCBI Taxonomy" id="4639"/>
    <lineage>
        <taxon>Eukaryota</taxon>
        <taxon>Viridiplantae</taxon>
        <taxon>Streptophyta</taxon>
        <taxon>Embryophyta</taxon>
        <taxon>Tracheophyta</taxon>
        <taxon>Spermatophyta</taxon>
        <taxon>Magnoliopsida</taxon>
        <taxon>Liliopsida</taxon>
        <taxon>Zingiberales</taxon>
        <taxon>Musaceae</taxon>
        <taxon>Ensete</taxon>
    </lineage>
</organism>
<dbReference type="EMBL" id="AMZH03033109">
    <property type="protein sequence ID" value="RRT32232.1"/>
    <property type="molecule type" value="Genomic_DNA"/>
</dbReference>
<name>A0A426WZ44_ENSVE</name>
<accession>A0A426WZ44</accession>
<comment type="caution">
    <text evidence="1">The sequence shown here is derived from an EMBL/GenBank/DDBJ whole genome shotgun (WGS) entry which is preliminary data.</text>
</comment>
<reference evidence="1 2" key="1">
    <citation type="journal article" date="2014" name="Agronomy (Basel)">
        <title>A Draft Genome Sequence for Ensete ventricosum, the Drought-Tolerant Tree Against Hunger.</title>
        <authorList>
            <person name="Harrison J."/>
            <person name="Moore K.A."/>
            <person name="Paszkiewicz K."/>
            <person name="Jones T."/>
            <person name="Grant M."/>
            <person name="Ambacheew D."/>
            <person name="Muzemil S."/>
            <person name="Studholme D.J."/>
        </authorList>
    </citation>
    <scope>NUCLEOTIDE SEQUENCE [LARGE SCALE GENOMIC DNA]</scope>
</reference>
<protein>
    <submittedName>
        <fullName evidence="1">Uncharacterized protein</fullName>
    </submittedName>
</protein>
<gene>
    <name evidence="1" type="ORF">B296_00035018</name>
</gene>
<dbReference type="Proteomes" id="UP000287651">
    <property type="component" value="Unassembled WGS sequence"/>
</dbReference>